<dbReference type="STRING" id="329884.A0A4V5NAS5"/>
<dbReference type="PANTHER" id="PTHR45747">
    <property type="entry name" value="HISTONE-LYSINE N-METHYLTRANSFERASE E(Z)"/>
    <property type="match status" value="1"/>
</dbReference>
<accession>A0A4V5NAS5</accession>
<dbReference type="GO" id="GO:0031507">
    <property type="term" value="P:heterochromatin formation"/>
    <property type="evidence" value="ECO:0007669"/>
    <property type="project" value="TreeGrafter"/>
</dbReference>
<evidence type="ECO:0000256" key="1">
    <source>
        <dbReference type="ARBA" id="ARBA00023015"/>
    </source>
</evidence>
<dbReference type="OrthoDB" id="6141102at2759"/>
<feature type="compositionally biased region" description="Acidic residues" evidence="3">
    <location>
        <begin position="183"/>
        <end position="210"/>
    </location>
</feature>
<evidence type="ECO:0000256" key="2">
    <source>
        <dbReference type="ARBA" id="ARBA00023163"/>
    </source>
</evidence>
<dbReference type="InterPro" id="IPR001214">
    <property type="entry name" value="SET_dom"/>
</dbReference>
<dbReference type="PROSITE" id="PS50280">
    <property type="entry name" value="SET"/>
    <property type="match status" value="1"/>
</dbReference>
<dbReference type="EMBL" id="NAJQ01001816">
    <property type="protein sequence ID" value="TKA52539.1"/>
    <property type="molecule type" value="Genomic_DNA"/>
</dbReference>
<feature type="domain" description="SET" evidence="4">
    <location>
        <begin position="1"/>
        <end position="58"/>
    </location>
</feature>
<evidence type="ECO:0000259" key="4">
    <source>
        <dbReference type="PROSITE" id="PS50280"/>
    </source>
</evidence>
<dbReference type="GO" id="GO:0046976">
    <property type="term" value="F:histone H3K27 methyltransferase activity"/>
    <property type="evidence" value="ECO:0007669"/>
    <property type="project" value="TreeGrafter"/>
</dbReference>
<organism evidence="5 6">
    <name type="scientific">Friedmanniomyces simplex</name>
    <dbReference type="NCBI Taxonomy" id="329884"/>
    <lineage>
        <taxon>Eukaryota</taxon>
        <taxon>Fungi</taxon>
        <taxon>Dikarya</taxon>
        <taxon>Ascomycota</taxon>
        <taxon>Pezizomycotina</taxon>
        <taxon>Dothideomycetes</taxon>
        <taxon>Dothideomycetidae</taxon>
        <taxon>Mycosphaerellales</taxon>
        <taxon>Teratosphaeriaceae</taxon>
        <taxon>Friedmanniomyces</taxon>
    </lineage>
</organism>
<dbReference type="InterPro" id="IPR045318">
    <property type="entry name" value="EZH1/2-like"/>
</dbReference>
<keyword evidence="6" id="KW-1185">Reference proteome</keyword>
<dbReference type="GO" id="GO:0005634">
    <property type="term" value="C:nucleus"/>
    <property type="evidence" value="ECO:0007669"/>
    <property type="project" value="TreeGrafter"/>
</dbReference>
<dbReference type="Proteomes" id="UP000309340">
    <property type="component" value="Unassembled WGS sequence"/>
</dbReference>
<name>A0A4V5NAS5_9PEZI</name>
<dbReference type="InterPro" id="IPR046341">
    <property type="entry name" value="SET_dom_sf"/>
</dbReference>
<keyword evidence="1" id="KW-0805">Transcription regulation</keyword>
<proteinExistence type="predicted"/>
<feature type="non-terminal residue" evidence="5">
    <location>
        <position position="1"/>
    </location>
</feature>
<dbReference type="Gene3D" id="2.170.270.10">
    <property type="entry name" value="SET domain"/>
    <property type="match status" value="1"/>
</dbReference>
<keyword evidence="2" id="KW-0804">Transcription</keyword>
<dbReference type="GO" id="GO:0003682">
    <property type="term" value="F:chromatin binding"/>
    <property type="evidence" value="ECO:0007669"/>
    <property type="project" value="TreeGrafter"/>
</dbReference>
<gene>
    <name evidence="5" type="ORF">B0A55_11943</name>
</gene>
<dbReference type="Pfam" id="PF00856">
    <property type="entry name" value="SET"/>
    <property type="match status" value="1"/>
</dbReference>
<dbReference type="PANTHER" id="PTHR45747:SF4">
    <property type="entry name" value="HISTONE-LYSINE N-METHYLTRANSFERASE E(Z)"/>
    <property type="match status" value="1"/>
</dbReference>
<evidence type="ECO:0000313" key="5">
    <source>
        <dbReference type="EMBL" id="TKA52539.1"/>
    </source>
</evidence>
<feature type="compositionally biased region" description="Basic residues" evidence="3">
    <location>
        <begin position="217"/>
        <end position="237"/>
    </location>
</feature>
<comment type="caution">
    <text evidence="5">The sequence shown here is derived from an EMBL/GenBank/DDBJ whole genome shotgun (WGS) entry which is preliminary data.</text>
</comment>
<protein>
    <recommendedName>
        <fullName evidence="4">SET domain-containing protein</fullName>
    </recommendedName>
</protein>
<evidence type="ECO:0000256" key="3">
    <source>
        <dbReference type="SAM" id="MobiDB-lite"/>
    </source>
</evidence>
<reference evidence="5 6" key="1">
    <citation type="submission" date="2017-03" db="EMBL/GenBank/DDBJ databases">
        <title>Genomes of endolithic fungi from Antarctica.</title>
        <authorList>
            <person name="Coleine C."/>
            <person name="Masonjones S."/>
            <person name="Stajich J.E."/>
        </authorList>
    </citation>
    <scope>NUCLEOTIDE SEQUENCE [LARGE SCALE GENOMIC DNA]</scope>
    <source>
        <strain evidence="5 6">CCFEE 5184</strain>
    </source>
</reference>
<dbReference type="SUPFAM" id="SSF82199">
    <property type="entry name" value="SET domain"/>
    <property type="match status" value="1"/>
</dbReference>
<feature type="compositionally biased region" description="Polar residues" evidence="3">
    <location>
        <begin position="100"/>
        <end position="123"/>
    </location>
</feature>
<dbReference type="AlphaFoldDB" id="A0A4V5NAS5"/>
<feature type="region of interest" description="Disordered" evidence="3">
    <location>
        <begin position="99"/>
        <end position="237"/>
    </location>
</feature>
<evidence type="ECO:0000313" key="6">
    <source>
        <dbReference type="Proteomes" id="UP000309340"/>
    </source>
</evidence>
<sequence length="237" mass="25947">SQEVDSTYFGTKIRFINHASGSVGNLYPRVFLVNTAQRIALFANEDIKIGDELFFDYGPQFPEEQLSGKKAIKSVPRTHRANALKEEFYDVARVRDDQGNTRATKAAGQQQKGRAVKTETTTLGKHGGARFGAGRRPSRKSALPEREGEGEIDVDDVQSAEARLSAYNIADDGPRKIDAGPGAEDESDDFEPGGSAEEESEDSEVEEAESEQGGPSRPRRPIYGKPGTRGRRGGFRR</sequence>